<evidence type="ECO:0000259" key="1">
    <source>
        <dbReference type="PROSITE" id="PS51379"/>
    </source>
</evidence>
<feature type="domain" description="4Fe-4S ferredoxin-type" evidence="1">
    <location>
        <begin position="758"/>
        <end position="787"/>
    </location>
</feature>
<dbReference type="EMBL" id="UOEY01000021">
    <property type="protein sequence ID" value="VAW35791.1"/>
    <property type="molecule type" value="Genomic_DNA"/>
</dbReference>
<dbReference type="Gene3D" id="3.40.50.720">
    <property type="entry name" value="NAD(P)-binding Rossmann-like Domain"/>
    <property type="match status" value="1"/>
</dbReference>
<dbReference type="InterPro" id="IPR017900">
    <property type="entry name" value="4Fe4S_Fe_S_CS"/>
</dbReference>
<dbReference type="Gene3D" id="3.50.50.60">
    <property type="entry name" value="FAD/NAD(P)-binding domain"/>
    <property type="match status" value="2"/>
</dbReference>
<dbReference type="InterPro" id="IPR017896">
    <property type="entry name" value="4Fe4S_Fe-S-bd"/>
</dbReference>
<dbReference type="InterPro" id="IPR002489">
    <property type="entry name" value="Glu_synth_asu_C"/>
</dbReference>
<dbReference type="Pfam" id="PF01493">
    <property type="entry name" value="GXGXG"/>
    <property type="match status" value="1"/>
</dbReference>
<gene>
    <name evidence="2" type="ORF">MNBD_DELTA04-729</name>
</gene>
<keyword evidence="2" id="KW-0560">Oxidoreductase</keyword>
<dbReference type="InterPro" id="IPR051394">
    <property type="entry name" value="Glutamate_Synthase"/>
</dbReference>
<feature type="domain" description="4Fe-4S ferredoxin-type" evidence="1">
    <location>
        <begin position="720"/>
        <end position="749"/>
    </location>
</feature>
<protein>
    <submittedName>
        <fullName evidence="2">Glutamate synthase [NADPH] small chain</fullName>
        <ecNumber evidence="2">1.4.1.13</ecNumber>
    </submittedName>
</protein>
<dbReference type="InterPro" id="IPR009051">
    <property type="entry name" value="Helical_ferredxn"/>
</dbReference>
<dbReference type="PRINTS" id="PR00368">
    <property type="entry name" value="FADPNR"/>
</dbReference>
<accession>A0A3B0UY31</accession>
<dbReference type="Pfam" id="PF12838">
    <property type="entry name" value="Fer4_7"/>
    <property type="match status" value="1"/>
</dbReference>
<dbReference type="GO" id="GO:0004355">
    <property type="term" value="F:glutamate synthase (NADPH) activity"/>
    <property type="evidence" value="ECO:0007669"/>
    <property type="project" value="UniProtKB-EC"/>
</dbReference>
<dbReference type="PROSITE" id="PS51379">
    <property type="entry name" value="4FE4S_FER_2"/>
    <property type="match status" value="2"/>
</dbReference>
<dbReference type="Gene3D" id="2.160.20.60">
    <property type="entry name" value="Glutamate synthase, alpha subunit, C-terminal domain"/>
    <property type="match status" value="1"/>
</dbReference>
<reference evidence="2" key="1">
    <citation type="submission" date="2018-06" db="EMBL/GenBank/DDBJ databases">
        <authorList>
            <person name="Zhirakovskaya E."/>
        </authorList>
    </citation>
    <scope>NUCLEOTIDE SEQUENCE</scope>
</reference>
<dbReference type="InterPro" id="IPR028261">
    <property type="entry name" value="DPD_II"/>
</dbReference>
<evidence type="ECO:0000313" key="2">
    <source>
        <dbReference type="EMBL" id="VAW35791.1"/>
    </source>
</evidence>
<dbReference type="PRINTS" id="PR00469">
    <property type="entry name" value="PNDRDTASEII"/>
</dbReference>
<dbReference type="GO" id="GO:0051536">
    <property type="term" value="F:iron-sulfur cluster binding"/>
    <property type="evidence" value="ECO:0007669"/>
    <property type="project" value="InterPro"/>
</dbReference>
<dbReference type="PROSITE" id="PS00198">
    <property type="entry name" value="4FE4S_FER_1"/>
    <property type="match status" value="1"/>
</dbReference>
<dbReference type="InterPro" id="IPR036188">
    <property type="entry name" value="FAD/NAD-bd_sf"/>
</dbReference>
<dbReference type="PANTHER" id="PTHR43100:SF2">
    <property type="entry name" value="BNAA03G19380D PROTEIN"/>
    <property type="match status" value="1"/>
</dbReference>
<dbReference type="Gene3D" id="1.10.1060.10">
    <property type="entry name" value="Alpha-helical ferredoxin"/>
    <property type="match status" value="1"/>
</dbReference>
<sequence length="787" mass="86220">MMSEESSKTVTIHGRDEAGHRLTSKIFEEQVRTAAAAADHLLLESFGQHNIGLRLGDAQSPLTIEASGPVGQRFGCMGQPGATLICKGSASDDVGYLNIGADIIIRGDTTNGTANAMAGGRVMIGGSIGARGLTMTKWNPDYQKPVLWVLGSVGDTFAEFNCGGTGIVCGIEPKNEKNVLGYRPCVGMVGGTIYYRGQTDDTYSRTNAKLSKPTDEEWQWLLERLPEFLEAVQRPELLATLSIREEWNLLTAITPQERALMFSGPMPMAEFRHRIWSQGFGGGDPLRDLAPDLDRSVIGVIETGDLRRRKPFWANRDSAAPCTFYCPMHIPTIDRLRLIREGRTEEAYEMLLRYTPLPASVCGTICPNLCMQNCSRRKVDFSIDVQVLGRAVRTAEPPKALPATGNKVAIIGGGPAGMAVAWHLALAGVEAHIFEKSNQVGGKLAQTIPWERLSRAVWELEIERFLKEDNITVHLDVNMTRDKMEELRKEYDYVVVAVGTHQPRTIPFPGHERVIPALDYLKAAKSDQPIKTGKQVVIIGAGNVGCDVAAMAYRLGAQQVTMVDIQKPLAFGKERKAAEELGAVFKWPVMTREVTEEGLITDDGTLIPAQTVIISIGDVPKLQFLPDTVETVSVAGGSWIKTDEAGRTSDAKILAVGDVERPALATNALGAGKRTAEYIVAALKGEKWLPFRKKVIQYESLTTAHYDPEDNKGATQDEQAQRCLSCGSCRDCHLCETICPTHAIFRRELLPEKDKVGYEYVSDDSKCIACGFCADTCPCGIWSMRPF</sequence>
<dbReference type="SUPFAM" id="SSF54862">
    <property type="entry name" value="4Fe-4S ferredoxins"/>
    <property type="match status" value="1"/>
</dbReference>
<proteinExistence type="predicted"/>
<dbReference type="SUPFAM" id="SSF51905">
    <property type="entry name" value="FAD/NAD(P)-binding domain"/>
    <property type="match status" value="1"/>
</dbReference>
<dbReference type="Pfam" id="PF14691">
    <property type="entry name" value="Fer4_20"/>
    <property type="match status" value="1"/>
</dbReference>
<dbReference type="Pfam" id="PF07992">
    <property type="entry name" value="Pyr_redox_2"/>
    <property type="match status" value="1"/>
</dbReference>
<dbReference type="PANTHER" id="PTHR43100">
    <property type="entry name" value="GLUTAMATE SYNTHASE [NADPH] SMALL CHAIN"/>
    <property type="match status" value="1"/>
</dbReference>
<dbReference type="EC" id="1.4.1.13" evidence="2"/>
<dbReference type="SUPFAM" id="SSF69336">
    <property type="entry name" value="Alpha subunit of glutamate synthase, C-terminal domain"/>
    <property type="match status" value="1"/>
</dbReference>
<dbReference type="InterPro" id="IPR036485">
    <property type="entry name" value="Glu_synth_asu_C_sf"/>
</dbReference>
<dbReference type="InterPro" id="IPR023753">
    <property type="entry name" value="FAD/NAD-binding_dom"/>
</dbReference>
<organism evidence="2">
    <name type="scientific">hydrothermal vent metagenome</name>
    <dbReference type="NCBI Taxonomy" id="652676"/>
    <lineage>
        <taxon>unclassified sequences</taxon>
        <taxon>metagenomes</taxon>
        <taxon>ecological metagenomes</taxon>
    </lineage>
</organism>
<dbReference type="AlphaFoldDB" id="A0A3B0UY31"/>
<name>A0A3B0UY31_9ZZZZ</name>
<dbReference type="Gene3D" id="3.30.70.20">
    <property type="match status" value="1"/>
</dbReference>